<dbReference type="RefSeq" id="WP_164650290.1">
    <property type="nucleotide sequence ID" value="NZ_CP047476.1"/>
</dbReference>
<feature type="transmembrane region" description="Helical" evidence="1">
    <location>
        <begin position="99"/>
        <end position="120"/>
    </location>
</feature>
<proteinExistence type="predicted"/>
<keyword evidence="1" id="KW-1133">Transmembrane helix</keyword>
<dbReference type="AlphaFoldDB" id="A0A7Z2YFR1"/>
<feature type="transmembrane region" description="Helical" evidence="1">
    <location>
        <begin position="12"/>
        <end position="37"/>
    </location>
</feature>
<sequence length="171" mass="19446">MKSFVDGVSFILGKIAGVFISLFIVLALMFIVLLIFGFGETANYIINNTMLGFSYRYASGMVDLMGFLVIFFLCFYMLSGAYCHMLTFTGGKFNLCLRYFLLVIMTPVAFAIGFTMFIYFNPVGVYKAILSCGLYFVIPAILLVVTFVIFVFYGMFQVLIKRNEFYFDESL</sequence>
<keyword evidence="1" id="KW-0812">Transmembrane</keyword>
<keyword evidence="3" id="KW-1185">Reference proteome</keyword>
<feature type="transmembrane region" description="Helical" evidence="1">
    <location>
        <begin position="57"/>
        <end position="78"/>
    </location>
</feature>
<protein>
    <submittedName>
        <fullName evidence="2">Uncharacterized protein</fullName>
    </submittedName>
</protein>
<evidence type="ECO:0000313" key="3">
    <source>
        <dbReference type="Proteomes" id="UP000464262"/>
    </source>
</evidence>
<accession>A0A7Z2YFR1</accession>
<dbReference type="EMBL" id="CP047476">
    <property type="protein sequence ID" value="QIA65390.1"/>
    <property type="molecule type" value="Genomic_DNA"/>
</dbReference>
<dbReference type="KEGG" id="vas:GT360_17780"/>
<keyword evidence="1" id="KW-0472">Membrane</keyword>
<reference evidence="2 3" key="1">
    <citation type="submission" date="2020-01" db="EMBL/GenBank/DDBJ databases">
        <title>Whole genome and functional gene identification of agarase of Vibrio HN897.</title>
        <authorList>
            <person name="Liu Y."/>
            <person name="Zhao Z."/>
        </authorList>
    </citation>
    <scope>NUCLEOTIDE SEQUENCE [LARGE SCALE GENOMIC DNA]</scope>
    <source>
        <strain evidence="2 3">HN897</strain>
    </source>
</reference>
<dbReference type="Proteomes" id="UP000464262">
    <property type="component" value="Chromosome 2"/>
</dbReference>
<evidence type="ECO:0000256" key="1">
    <source>
        <dbReference type="SAM" id="Phobius"/>
    </source>
</evidence>
<gene>
    <name evidence="2" type="ORF">GT360_17780</name>
</gene>
<name>A0A7Z2YFR1_9VIBR</name>
<evidence type="ECO:0000313" key="2">
    <source>
        <dbReference type="EMBL" id="QIA65390.1"/>
    </source>
</evidence>
<organism evidence="2 3">
    <name type="scientific">Vibrio astriarenae</name>
    <dbReference type="NCBI Taxonomy" id="1481923"/>
    <lineage>
        <taxon>Bacteria</taxon>
        <taxon>Pseudomonadati</taxon>
        <taxon>Pseudomonadota</taxon>
        <taxon>Gammaproteobacteria</taxon>
        <taxon>Vibrionales</taxon>
        <taxon>Vibrionaceae</taxon>
        <taxon>Vibrio</taxon>
    </lineage>
</organism>
<feature type="transmembrane region" description="Helical" evidence="1">
    <location>
        <begin position="126"/>
        <end position="153"/>
    </location>
</feature>